<dbReference type="PANTHER" id="PTHR22791">
    <property type="entry name" value="RING-TYPE DOMAIN-CONTAINING PROTEIN"/>
    <property type="match status" value="1"/>
</dbReference>
<evidence type="ECO:0000313" key="7">
    <source>
        <dbReference type="Proteomes" id="UP000050761"/>
    </source>
</evidence>
<protein>
    <submittedName>
        <fullName evidence="8">RING-type domain-containing protein</fullName>
    </submittedName>
</protein>
<dbReference type="InterPro" id="IPR013083">
    <property type="entry name" value="Znf_RING/FYVE/PHD"/>
</dbReference>
<evidence type="ECO:0000313" key="6">
    <source>
        <dbReference type="EMBL" id="VDO88003.1"/>
    </source>
</evidence>
<dbReference type="SUPFAM" id="SSF57850">
    <property type="entry name" value="RING/U-box"/>
    <property type="match status" value="1"/>
</dbReference>
<keyword evidence="3" id="KW-0862">Zinc</keyword>
<sequence length="534" mass="60250">MNECSNGRLVSFLLEGDDVVSCEVCLEPFQPLNRPPKILPCGHNFCDQCLFSLCCHQQYYLLDSIKCPTCRSSFPTNVAIEAPTNWDLCKILENVQKGREVNVTVIHVPDTAAQAAAEITSSALRVRRSLTRTASKSHKERCTDCCRKLSSKILGKAARFCEQCNSKEKMSFTCLECCVNKHNGHTLLSLSQLEAEQLKVLGELRELRRMLVDTFSSSSSLPGQNIRNYTKPSSAAESDSLLTCLTKLDAAIKVVETSAVISPKKLCALHKEQIQQCAKLFTSNPALQDDSVADLENSKVSSYSQSTRVTLRSASFHNSNSLSLLIPLLPRTPLSKELSLLTHDLALRHPDEQRCEAFLKSASIITSILFEDVPVEQLPVFSDALLHCFCQANILSRKKQPFPKGCSRRVIWKRVQLAYTELMRHTSKSFLSYEPERVAILGDLAFLCSMYADVCDQATVTICMIEAARARVSEERLSEHEKQSFAQSLKEIDDHLLECRRLQKLQDLCTTKKKRSGKIKWLWKFIFRRCKQRK</sequence>
<evidence type="ECO:0000256" key="3">
    <source>
        <dbReference type="ARBA" id="ARBA00022833"/>
    </source>
</evidence>
<dbReference type="Gene3D" id="3.30.40.10">
    <property type="entry name" value="Zinc/RING finger domain, C3HC4 (zinc finger)"/>
    <property type="match status" value="1"/>
</dbReference>
<dbReference type="PROSITE" id="PS50089">
    <property type="entry name" value="ZF_RING_2"/>
    <property type="match status" value="1"/>
</dbReference>
<dbReference type="InterPro" id="IPR001841">
    <property type="entry name" value="Znf_RING"/>
</dbReference>
<keyword evidence="1" id="KW-0479">Metal-binding</keyword>
<dbReference type="SMART" id="SM00184">
    <property type="entry name" value="RING"/>
    <property type="match status" value="1"/>
</dbReference>
<evidence type="ECO:0000256" key="2">
    <source>
        <dbReference type="ARBA" id="ARBA00022771"/>
    </source>
</evidence>
<reference evidence="6 7" key="1">
    <citation type="submission" date="2018-11" db="EMBL/GenBank/DDBJ databases">
        <authorList>
            <consortium name="Pathogen Informatics"/>
        </authorList>
    </citation>
    <scope>NUCLEOTIDE SEQUENCE [LARGE SCALE GENOMIC DNA]</scope>
</reference>
<reference evidence="8" key="2">
    <citation type="submission" date="2019-09" db="UniProtKB">
        <authorList>
            <consortium name="WormBaseParasite"/>
        </authorList>
    </citation>
    <scope>IDENTIFICATION</scope>
</reference>
<evidence type="ECO:0000256" key="1">
    <source>
        <dbReference type="ARBA" id="ARBA00022723"/>
    </source>
</evidence>
<dbReference type="PROSITE" id="PS00518">
    <property type="entry name" value="ZF_RING_1"/>
    <property type="match status" value="1"/>
</dbReference>
<gene>
    <name evidence="6" type="ORF">HPBE_LOCUS11261</name>
</gene>
<dbReference type="AlphaFoldDB" id="A0A183FT91"/>
<dbReference type="WBParaSite" id="HPBE_0001126001-mRNA-1">
    <property type="protein sequence ID" value="HPBE_0001126001-mRNA-1"/>
    <property type="gene ID" value="HPBE_0001126001"/>
</dbReference>
<dbReference type="OrthoDB" id="252722at2759"/>
<evidence type="ECO:0000256" key="4">
    <source>
        <dbReference type="PROSITE-ProRule" id="PRU00175"/>
    </source>
</evidence>
<feature type="domain" description="RING-type" evidence="5">
    <location>
        <begin position="22"/>
        <end position="71"/>
    </location>
</feature>
<dbReference type="Proteomes" id="UP000050761">
    <property type="component" value="Unassembled WGS sequence"/>
</dbReference>
<dbReference type="InterPro" id="IPR051435">
    <property type="entry name" value="RING_finger_E3_ubiq-ligases"/>
</dbReference>
<dbReference type="GO" id="GO:0008270">
    <property type="term" value="F:zinc ion binding"/>
    <property type="evidence" value="ECO:0007669"/>
    <property type="project" value="UniProtKB-KW"/>
</dbReference>
<proteinExistence type="predicted"/>
<dbReference type="EMBL" id="UZAH01027040">
    <property type="protein sequence ID" value="VDO88003.1"/>
    <property type="molecule type" value="Genomic_DNA"/>
</dbReference>
<evidence type="ECO:0000313" key="8">
    <source>
        <dbReference type="WBParaSite" id="HPBE_0001126001-mRNA-1"/>
    </source>
</evidence>
<dbReference type="InterPro" id="IPR017907">
    <property type="entry name" value="Znf_RING_CS"/>
</dbReference>
<dbReference type="GO" id="GO:0016567">
    <property type="term" value="P:protein ubiquitination"/>
    <property type="evidence" value="ECO:0007669"/>
    <property type="project" value="TreeGrafter"/>
</dbReference>
<keyword evidence="7" id="KW-1185">Reference proteome</keyword>
<dbReference type="PANTHER" id="PTHR22791:SF34">
    <property type="entry name" value="RING-TYPE DOMAIN-CONTAINING PROTEIN"/>
    <property type="match status" value="1"/>
</dbReference>
<accession>A0A3P8AAW6</accession>
<evidence type="ECO:0000259" key="5">
    <source>
        <dbReference type="PROSITE" id="PS50089"/>
    </source>
</evidence>
<accession>A0A183FT91</accession>
<dbReference type="InterPro" id="IPR027370">
    <property type="entry name" value="Znf-RING_euk"/>
</dbReference>
<dbReference type="Pfam" id="PF13445">
    <property type="entry name" value="zf-RING_UBOX"/>
    <property type="match status" value="1"/>
</dbReference>
<dbReference type="GO" id="GO:0061630">
    <property type="term" value="F:ubiquitin protein ligase activity"/>
    <property type="evidence" value="ECO:0007669"/>
    <property type="project" value="TreeGrafter"/>
</dbReference>
<name>A0A183FT91_HELPZ</name>
<organism evidence="7 8">
    <name type="scientific">Heligmosomoides polygyrus</name>
    <name type="common">Parasitic roundworm</name>
    <dbReference type="NCBI Taxonomy" id="6339"/>
    <lineage>
        <taxon>Eukaryota</taxon>
        <taxon>Metazoa</taxon>
        <taxon>Ecdysozoa</taxon>
        <taxon>Nematoda</taxon>
        <taxon>Chromadorea</taxon>
        <taxon>Rhabditida</taxon>
        <taxon>Rhabditina</taxon>
        <taxon>Rhabditomorpha</taxon>
        <taxon>Strongyloidea</taxon>
        <taxon>Heligmosomidae</taxon>
        <taxon>Heligmosomoides</taxon>
    </lineage>
</organism>
<keyword evidence="2 4" id="KW-0863">Zinc-finger</keyword>